<dbReference type="AlphaFoldDB" id="A0A6N9T959"/>
<evidence type="ECO:0000313" key="3">
    <source>
        <dbReference type="Proteomes" id="UP000469011"/>
    </source>
</evidence>
<evidence type="ECO:0000256" key="1">
    <source>
        <dbReference type="SAM" id="SignalP"/>
    </source>
</evidence>
<organism evidence="2 3">
    <name type="scientific">Jiella pacifica</name>
    <dbReference type="NCBI Taxonomy" id="2696469"/>
    <lineage>
        <taxon>Bacteria</taxon>
        <taxon>Pseudomonadati</taxon>
        <taxon>Pseudomonadota</taxon>
        <taxon>Alphaproteobacteria</taxon>
        <taxon>Hyphomicrobiales</taxon>
        <taxon>Aurantimonadaceae</taxon>
        <taxon>Jiella</taxon>
    </lineage>
</organism>
<keyword evidence="3" id="KW-1185">Reference proteome</keyword>
<keyword evidence="1" id="KW-0732">Signal</keyword>
<dbReference type="EMBL" id="JAAAMG010000015">
    <property type="protein sequence ID" value="NDW06229.1"/>
    <property type="molecule type" value="Genomic_DNA"/>
</dbReference>
<reference evidence="2 3" key="1">
    <citation type="submission" date="2020-01" db="EMBL/GenBank/DDBJ databases">
        <title>Jiella pacifica sp. nov.</title>
        <authorList>
            <person name="Xue Z."/>
            <person name="Zhu S."/>
            <person name="Chen J."/>
            <person name="Yang J."/>
        </authorList>
    </citation>
    <scope>NUCLEOTIDE SEQUENCE [LARGE SCALE GENOMIC DNA]</scope>
    <source>
        <strain evidence="2 3">40Bstr34</strain>
    </source>
</reference>
<feature type="chain" id="PRO_5026862107" evidence="1">
    <location>
        <begin position="25"/>
        <end position="164"/>
    </location>
</feature>
<dbReference type="Proteomes" id="UP000469011">
    <property type="component" value="Unassembled WGS sequence"/>
</dbReference>
<evidence type="ECO:0000313" key="2">
    <source>
        <dbReference type="EMBL" id="NDW06229.1"/>
    </source>
</evidence>
<gene>
    <name evidence="2" type="ORF">GTK09_17555</name>
</gene>
<name>A0A6N9T959_9HYPH</name>
<feature type="signal peptide" evidence="1">
    <location>
        <begin position="1"/>
        <end position="24"/>
    </location>
</feature>
<dbReference type="RefSeq" id="WP_163464763.1">
    <property type="nucleotide sequence ID" value="NZ_JAAAMG010000015.1"/>
</dbReference>
<comment type="caution">
    <text evidence="2">The sequence shown here is derived from an EMBL/GenBank/DDBJ whole genome shotgun (WGS) entry which is preliminary data.</text>
</comment>
<accession>A0A6N9T959</accession>
<proteinExistence type="predicted"/>
<sequence length="164" mass="16665">MNRKCIASAGVAAAALFGASTLGAAPAAAQSAACVNLLVGAGYAAWMGVKVGQGTDWSSSFPIGKTRCIALPVEGMVQGTPYSVVVKAVLGKTVTCSPDNLTYTPSTTTSVVFNAWGTTLSPKCTMPDAETTTGAESADIETTAEGQKALQTFLSEGPQDYSDE</sequence>
<protein>
    <submittedName>
        <fullName evidence="2">Uncharacterized protein</fullName>
    </submittedName>
</protein>